<dbReference type="SUPFAM" id="SSF52788">
    <property type="entry name" value="Phosphotyrosine protein phosphatases I"/>
    <property type="match status" value="1"/>
</dbReference>
<dbReference type="InterPro" id="IPR023485">
    <property type="entry name" value="Ptyr_pPase"/>
</dbReference>
<dbReference type="InterPro" id="IPR036196">
    <property type="entry name" value="Ptyr_pPase_sf"/>
</dbReference>
<gene>
    <name evidence="2" type="ORF">ACFSJH_15135</name>
</gene>
<dbReference type="PANTHER" id="PTHR11717">
    <property type="entry name" value="LOW MOLECULAR WEIGHT PROTEIN TYROSINE PHOSPHATASE"/>
    <property type="match status" value="1"/>
</dbReference>
<dbReference type="Proteomes" id="UP001597362">
    <property type="component" value="Unassembled WGS sequence"/>
</dbReference>
<name>A0ABW4YN21_9BACL</name>
<dbReference type="Gene3D" id="3.40.50.2300">
    <property type="match status" value="1"/>
</dbReference>
<evidence type="ECO:0000259" key="1">
    <source>
        <dbReference type="SMART" id="SM00226"/>
    </source>
</evidence>
<dbReference type="RefSeq" id="WP_377773845.1">
    <property type="nucleotide sequence ID" value="NZ_JBHUHO010000033.1"/>
</dbReference>
<evidence type="ECO:0000313" key="3">
    <source>
        <dbReference type="Proteomes" id="UP001597362"/>
    </source>
</evidence>
<dbReference type="SMART" id="SM00226">
    <property type="entry name" value="LMWPc"/>
    <property type="match status" value="1"/>
</dbReference>
<evidence type="ECO:0000313" key="2">
    <source>
        <dbReference type="EMBL" id="MFD2117063.1"/>
    </source>
</evidence>
<reference evidence="3" key="1">
    <citation type="journal article" date="2019" name="Int. J. Syst. Evol. Microbiol.">
        <title>The Global Catalogue of Microorganisms (GCM) 10K type strain sequencing project: providing services to taxonomists for standard genome sequencing and annotation.</title>
        <authorList>
            <consortium name="The Broad Institute Genomics Platform"/>
            <consortium name="The Broad Institute Genome Sequencing Center for Infectious Disease"/>
            <person name="Wu L."/>
            <person name="Ma J."/>
        </authorList>
    </citation>
    <scope>NUCLEOTIDE SEQUENCE [LARGE SCALE GENOMIC DNA]</scope>
    <source>
        <strain evidence="3">GH52</strain>
    </source>
</reference>
<comment type="caution">
    <text evidence="2">The sequence shown here is derived from an EMBL/GenBank/DDBJ whole genome shotgun (WGS) entry which is preliminary data.</text>
</comment>
<dbReference type="InterPro" id="IPR050438">
    <property type="entry name" value="LMW_PTPase"/>
</dbReference>
<dbReference type="CDD" id="cd16344">
    <property type="entry name" value="LMWPAP"/>
    <property type="match status" value="1"/>
</dbReference>
<dbReference type="EMBL" id="JBHUHO010000033">
    <property type="protein sequence ID" value="MFD2117063.1"/>
    <property type="molecule type" value="Genomic_DNA"/>
</dbReference>
<dbReference type="Pfam" id="PF01451">
    <property type="entry name" value="LMWPc"/>
    <property type="match status" value="1"/>
</dbReference>
<keyword evidence="3" id="KW-1185">Reference proteome</keyword>
<accession>A0ABW4YN21</accession>
<organism evidence="2 3">
    <name type="scientific">Paenibacillus yanchengensis</name>
    <dbReference type="NCBI Taxonomy" id="2035833"/>
    <lineage>
        <taxon>Bacteria</taxon>
        <taxon>Bacillati</taxon>
        <taxon>Bacillota</taxon>
        <taxon>Bacilli</taxon>
        <taxon>Bacillales</taxon>
        <taxon>Paenibacillaceae</taxon>
        <taxon>Paenibacillus</taxon>
    </lineage>
</organism>
<feature type="domain" description="Phosphotyrosine protein phosphatase I" evidence="1">
    <location>
        <begin position="2"/>
        <end position="188"/>
    </location>
</feature>
<proteinExistence type="predicted"/>
<sequence>MTNILFVCTGNTCRSPMAEAMFTNIAQQRGLSLSVRSAGVSTMDGMPTSEGALTALKKREITYDGSSKRLTKDAVAWATLILTMTTGHKQSLLQWYPEAVDRTFTLKEFVYQEEDWMKDITELEHLYSEMQMQQALGGQLTGEQRQRLLHLESKIPSFDIADPFGGSQVVYDACALELEEVLIKLADKLA</sequence>
<protein>
    <submittedName>
        <fullName evidence="2">Low molecular weight protein arginine phosphatase</fullName>
    </submittedName>
</protein>
<dbReference type="PANTHER" id="PTHR11717:SF31">
    <property type="entry name" value="LOW MOLECULAR WEIGHT PROTEIN-TYROSINE-PHOSPHATASE ETP-RELATED"/>
    <property type="match status" value="1"/>
</dbReference>